<name>A0A1G2PEN2_9BACT</name>
<evidence type="ECO:0000313" key="2">
    <source>
        <dbReference type="Proteomes" id="UP000178869"/>
    </source>
</evidence>
<dbReference type="AlphaFoldDB" id="A0A1G2PEN2"/>
<proteinExistence type="predicted"/>
<reference evidence="1 2" key="1">
    <citation type="journal article" date="2016" name="Nat. Commun.">
        <title>Thousands of microbial genomes shed light on interconnected biogeochemical processes in an aquifer system.</title>
        <authorList>
            <person name="Anantharaman K."/>
            <person name="Brown C.T."/>
            <person name="Hug L.A."/>
            <person name="Sharon I."/>
            <person name="Castelle C.J."/>
            <person name="Probst A.J."/>
            <person name="Thomas B.C."/>
            <person name="Singh A."/>
            <person name="Wilkins M.J."/>
            <person name="Karaoz U."/>
            <person name="Brodie E.L."/>
            <person name="Williams K.H."/>
            <person name="Hubbard S.S."/>
            <person name="Banfield J.F."/>
        </authorList>
    </citation>
    <scope>NUCLEOTIDE SEQUENCE [LARGE SCALE GENOMIC DNA]</scope>
</reference>
<evidence type="ECO:0000313" key="1">
    <source>
        <dbReference type="EMBL" id="OHA46743.1"/>
    </source>
</evidence>
<protein>
    <submittedName>
        <fullName evidence="1">Uncharacterized protein</fullName>
    </submittedName>
</protein>
<sequence>MRPLPEIGFKERVIIISKEGKDMEGDKKSTGTVYNFCESCDACPVSEEALIENNSGLILRDDFGGEVKLTDNQLKDFAAFLVKRFK</sequence>
<dbReference type="EMBL" id="MHSR01000013">
    <property type="protein sequence ID" value="OHA46743.1"/>
    <property type="molecule type" value="Genomic_DNA"/>
</dbReference>
<dbReference type="Proteomes" id="UP000178869">
    <property type="component" value="Unassembled WGS sequence"/>
</dbReference>
<gene>
    <name evidence="1" type="ORF">A2828_02505</name>
</gene>
<accession>A0A1G2PEN2</accession>
<comment type="caution">
    <text evidence="1">The sequence shown here is derived from an EMBL/GenBank/DDBJ whole genome shotgun (WGS) entry which is preliminary data.</text>
</comment>
<organism evidence="1 2">
    <name type="scientific">Candidatus Terrybacteria bacterium RIFCSPHIGHO2_01_FULL_43_35</name>
    <dbReference type="NCBI Taxonomy" id="1802361"/>
    <lineage>
        <taxon>Bacteria</taxon>
        <taxon>Candidatus Terryibacteriota</taxon>
    </lineage>
</organism>